<dbReference type="Proteomes" id="UP000830729">
    <property type="component" value="Plasmid unnamed1"/>
</dbReference>
<evidence type="ECO:0000313" key="2">
    <source>
        <dbReference type="EMBL" id="UPV76335.1"/>
    </source>
</evidence>
<keyword evidence="1" id="KW-0472">Membrane</keyword>
<gene>
    <name evidence="2" type="ORF">M0R89_19425</name>
</gene>
<evidence type="ECO:0000256" key="1">
    <source>
        <dbReference type="SAM" id="Phobius"/>
    </source>
</evidence>
<dbReference type="KEGG" id="halx:M0R89_19425"/>
<accession>A0A8U0HYV6</accession>
<proteinExistence type="predicted"/>
<organism evidence="2 3">
    <name type="scientific">Halorussus limi</name>
    <dbReference type="NCBI Taxonomy" id="2938695"/>
    <lineage>
        <taxon>Archaea</taxon>
        <taxon>Methanobacteriati</taxon>
        <taxon>Methanobacteriota</taxon>
        <taxon>Stenosarchaea group</taxon>
        <taxon>Halobacteria</taxon>
        <taxon>Halobacteriales</taxon>
        <taxon>Haladaptataceae</taxon>
        <taxon>Halorussus</taxon>
    </lineage>
</organism>
<dbReference type="EMBL" id="CP096660">
    <property type="protein sequence ID" value="UPV76335.1"/>
    <property type="molecule type" value="Genomic_DNA"/>
</dbReference>
<dbReference type="GeneID" id="72187418"/>
<dbReference type="AlphaFoldDB" id="A0A8U0HYV6"/>
<feature type="transmembrane region" description="Helical" evidence="1">
    <location>
        <begin position="52"/>
        <end position="72"/>
    </location>
</feature>
<geneLocation type="plasmid" evidence="2 3">
    <name>unnamed1</name>
</geneLocation>
<feature type="transmembrane region" description="Helical" evidence="1">
    <location>
        <begin position="9"/>
        <end position="32"/>
    </location>
</feature>
<dbReference type="RefSeq" id="WP_248652368.1">
    <property type="nucleotide sequence ID" value="NZ_CP096660.1"/>
</dbReference>
<keyword evidence="3" id="KW-1185">Reference proteome</keyword>
<name>A0A8U0HYV6_9EURY</name>
<evidence type="ECO:0000313" key="3">
    <source>
        <dbReference type="Proteomes" id="UP000830729"/>
    </source>
</evidence>
<sequence>MHNRRLAEVIVVGLGYVVLFVFVIGPAIGAATGFDQPAFDLDSGVARQLPTGVRGGILVLTGAMVMVGYMFLRARIAGVPFDAYWNQQS</sequence>
<reference evidence="2 3" key="1">
    <citation type="submission" date="2022-04" db="EMBL/GenBank/DDBJ databases">
        <title>Diverse halophilic archaea isolated from saline environments.</title>
        <authorList>
            <person name="Cui H.-L."/>
        </authorList>
    </citation>
    <scope>NUCLEOTIDE SEQUENCE [LARGE SCALE GENOMIC DNA]</scope>
    <source>
        <strain evidence="2 3">XZYJT49</strain>
        <plasmid evidence="2 3">unnamed1</plasmid>
    </source>
</reference>
<keyword evidence="1" id="KW-1133">Transmembrane helix</keyword>
<keyword evidence="1" id="KW-0812">Transmembrane</keyword>
<protein>
    <submittedName>
        <fullName evidence="2">Uncharacterized protein</fullName>
    </submittedName>
</protein>
<keyword evidence="2" id="KW-0614">Plasmid</keyword>